<dbReference type="Gene3D" id="2.40.160.50">
    <property type="entry name" value="membrane protein fhac: a member of the omp85/tpsb transporter family"/>
    <property type="match status" value="1"/>
</dbReference>
<feature type="non-terminal residue" evidence="6">
    <location>
        <position position="1"/>
    </location>
</feature>
<dbReference type="GO" id="GO:0019867">
    <property type="term" value="C:outer membrane"/>
    <property type="evidence" value="ECO:0007669"/>
    <property type="project" value="InterPro"/>
</dbReference>
<comment type="caution">
    <text evidence="6">The sequence shown here is derived from an EMBL/GenBank/DDBJ whole genome shotgun (WGS) entry which is preliminary data.</text>
</comment>
<dbReference type="PANTHER" id="PTHR12815:SF18">
    <property type="entry name" value="SORTING AND ASSEMBLY MACHINERY COMPONENT 50 HOMOLOG"/>
    <property type="match status" value="1"/>
</dbReference>
<dbReference type="EMBL" id="VGLS01000913">
    <property type="protein sequence ID" value="MBM3226451.1"/>
    <property type="molecule type" value="Genomic_DNA"/>
</dbReference>
<evidence type="ECO:0000256" key="1">
    <source>
        <dbReference type="ARBA" id="ARBA00004370"/>
    </source>
</evidence>
<reference evidence="6" key="1">
    <citation type="submission" date="2019-03" db="EMBL/GenBank/DDBJ databases">
        <title>Lake Tanganyika Metagenome-Assembled Genomes (MAGs).</title>
        <authorList>
            <person name="Tran P."/>
        </authorList>
    </citation>
    <scope>NUCLEOTIDE SEQUENCE</scope>
    <source>
        <strain evidence="6">K_DeepCast_65m_m2_066</strain>
    </source>
</reference>
<keyword evidence="2" id="KW-1134">Transmembrane beta strand</keyword>
<keyword evidence="4" id="KW-0472">Membrane</keyword>
<name>A0A937W7I5_UNCTE</name>
<dbReference type="InterPro" id="IPR034746">
    <property type="entry name" value="POTRA"/>
</dbReference>
<dbReference type="Pfam" id="PF07244">
    <property type="entry name" value="POTRA"/>
    <property type="match status" value="1"/>
</dbReference>
<evidence type="ECO:0000256" key="3">
    <source>
        <dbReference type="ARBA" id="ARBA00022692"/>
    </source>
</evidence>
<dbReference type="Gene3D" id="3.10.20.310">
    <property type="entry name" value="membrane protein fhac"/>
    <property type="match status" value="1"/>
</dbReference>
<comment type="subcellular location">
    <subcellularLocation>
        <location evidence="1">Membrane</location>
    </subcellularLocation>
</comment>
<sequence length="426" mass="47135">LVPGAQTVFGQIAIRGAQQVDESALRRHLPLHPGQRVSDQALSDSADALYNLGMFQAVTPRALNPDAVGEPLDVAFDVIERKPRSLQFSVGYSTAEGFRTEVQWAYRNLRRAAEQLTLSGRLSAFEQKTEARLLLPYFLAARTAFSALLFVRNEQEIDINPFGRLFGVRKEAQPAFDLLSIGTEARVEHRFTDTLTGLVGLGVSRNDFRRVNQEALTALEQEIAEDNILVTQLVEAQWNSTNSLLNPSRGLSVRGRLEHASTALFSDVNFVKLLFEVRHYLPVGWQVIVATRLKLGGIYPYANGAEVPFNVRFFAGGSGSVRGFALNRLGPVNQEGDPIGGMSLFEGGTELRFPLIGELGVVLFADFGNVFRAPFHYRFNALRYAVGPGLRYNTPVGPFRLDVGFIIEPRPSDDFGRIEFSIGQAF</sequence>
<evidence type="ECO:0000259" key="5">
    <source>
        <dbReference type="PROSITE" id="PS51779"/>
    </source>
</evidence>
<evidence type="ECO:0000256" key="2">
    <source>
        <dbReference type="ARBA" id="ARBA00022452"/>
    </source>
</evidence>
<feature type="domain" description="POTRA" evidence="5">
    <location>
        <begin position="7"/>
        <end position="81"/>
    </location>
</feature>
<protein>
    <recommendedName>
        <fullName evidence="5">POTRA domain-containing protein</fullName>
    </recommendedName>
</protein>
<proteinExistence type="predicted"/>
<dbReference type="InterPro" id="IPR039910">
    <property type="entry name" value="D15-like"/>
</dbReference>
<dbReference type="Pfam" id="PF01103">
    <property type="entry name" value="Omp85"/>
    <property type="match status" value="1"/>
</dbReference>
<dbReference type="Proteomes" id="UP000712673">
    <property type="component" value="Unassembled WGS sequence"/>
</dbReference>
<accession>A0A937W7I5</accession>
<dbReference type="PROSITE" id="PS51779">
    <property type="entry name" value="POTRA"/>
    <property type="match status" value="1"/>
</dbReference>
<dbReference type="InterPro" id="IPR000184">
    <property type="entry name" value="Bac_surfAg_D15"/>
</dbReference>
<evidence type="ECO:0000313" key="6">
    <source>
        <dbReference type="EMBL" id="MBM3226451.1"/>
    </source>
</evidence>
<dbReference type="InterPro" id="IPR010827">
    <property type="entry name" value="BamA/TamA_POTRA"/>
</dbReference>
<gene>
    <name evidence="6" type="ORF">FJZ47_22025</name>
</gene>
<dbReference type="PANTHER" id="PTHR12815">
    <property type="entry name" value="SORTING AND ASSEMBLY MACHINERY SAMM50 PROTEIN FAMILY MEMBER"/>
    <property type="match status" value="1"/>
</dbReference>
<evidence type="ECO:0000313" key="7">
    <source>
        <dbReference type="Proteomes" id="UP000712673"/>
    </source>
</evidence>
<keyword evidence="3" id="KW-0812">Transmembrane</keyword>
<evidence type="ECO:0000256" key="4">
    <source>
        <dbReference type="ARBA" id="ARBA00023136"/>
    </source>
</evidence>
<dbReference type="AlphaFoldDB" id="A0A937W7I5"/>
<organism evidence="6 7">
    <name type="scientific">Tectimicrobiota bacterium</name>
    <dbReference type="NCBI Taxonomy" id="2528274"/>
    <lineage>
        <taxon>Bacteria</taxon>
        <taxon>Pseudomonadati</taxon>
        <taxon>Nitrospinota/Tectimicrobiota group</taxon>
        <taxon>Candidatus Tectimicrobiota</taxon>
    </lineage>
</organism>